<sequence length="48" mass="4782">MQKIDRHALIRAGIAGGANKGSSCSATATSVVVVQTAASSTPSQTSKH</sequence>
<accession>A0A4R8M0W7</accession>
<evidence type="ECO:0000313" key="2">
    <source>
        <dbReference type="Proteomes" id="UP000295509"/>
    </source>
</evidence>
<evidence type="ECO:0000313" key="1">
    <source>
        <dbReference type="EMBL" id="TDY54186.1"/>
    </source>
</evidence>
<protein>
    <submittedName>
        <fullName evidence="1">Uncharacterized protein</fullName>
    </submittedName>
</protein>
<name>A0A4R8M0W7_9BURK</name>
<proteinExistence type="predicted"/>
<gene>
    <name evidence="1" type="ORF">BX592_102333</name>
</gene>
<keyword evidence="2" id="KW-1185">Reference proteome</keyword>
<dbReference type="EMBL" id="SORE01000002">
    <property type="protein sequence ID" value="TDY54186.1"/>
    <property type="molecule type" value="Genomic_DNA"/>
</dbReference>
<dbReference type="AlphaFoldDB" id="A0A4R8M0W7"/>
<comment type="caution">
    <text evidence="1">The sequence shown here is derived from an EMBL/GenBank/DDBJ whole genome shotgun (WGS) entry which is preliminary data.</text>
</comment>
<dbReference type="RefSeq" id="WP_166676299.1">
    <property type="nucleotide sequence ID" value="NZ_JBHLUW010000035.1"/>
</dbReference>
<organism evidence="1 2">
    <name type="scientific">Paraburkholderia rhizosphaerae</name>
    <dbReference type="NCBI Taxonomy" id="480658"/>
    <lineage>
        <taxon>Bacteria</taxon>
        <taxon>Pseudomonadati</taxon>
        <taxon>Pseudomonadota</taxon>
        <taxon>Betaproteobacteria</taxon>
        <taxon>Burkholderiales</taxon>
        <taxon>Burkholderiaceae</taxon>
        <taxon>Paraburkholderia</taxon>
    </lineage>
</organism>
<reference evidence="1 2" key="1">
    <citation type="submission" date="2019-03" db="EMBL/GenBank/DDBJ databases">
        <title>Genomic Encyclopedia of Type Strains, Phase III (KMG-III): the genomes of soil and plant-associated and newly described type strains.</title>
        <authorList>
            <person name="Whitman W."/>
        </authorList>
    </citation>
    <scope>NUCLEOTIDE SEQUENCE [LARGE SCALE GENOMIC DNA]</scope>
    <source>
        <strain evidence="1 2">LMG 29544</strain>
    </source>
</reference>
<dbReference type="Proteomes" id="UP000295509">
    <property type="component" value="Unassembled WGS sequence"/>
</dbReference>